<dbReference type="InterPro" id="IPR041457">
    <property type="entry name" value="CxC2_KDZ-assoc"/>
</dbReference>
<gene>
    <name evidence="3" type="ORF">FB45DRAFT_736350</name>
</gene>
<proteinExistence type="predicted"/>
<dbReference type="Proteomes" id="UP001221142">
    <property type="component" value="Unassembled WGS sequence"/>
</dbReference>
<dbReference type="Pfam" id="PF18803">
    <property type="entry name" value="CxC2"/>
    <property type="match status" value="1"/>
</dbReference>
<dbReference type="AlphaFoldDB" id="A0AAD7CB71"/>
<name>A0AAD7CB71_9AGAR</name>
<sequence>MPRPSDDIEIDIHLPQQYVADTGIEVSADGRRTQVEISSIRPQKRTRIVLLQPEELDDELGNWTHVEDADEETVALADTISSLEIQVESDEDSGKRKRYESSDNPMAAWRPHAQFFLDRMMRSHGLCRDAARVPTCGPCGAREVQPFFRCAQCGAYLQCEGCLLKGHQLNPLHRVQVWNGDHWDDTQLFGLGLVFQLGHDGYPCPDPESVRSMVVIDCHGVFTIHFRYCGCRPWDNFSNLDQLLDNGWYPATVVDPGTCATMECLEQFRLLNVVGNINVSDYVGALRRLTDPLLLSTIPDIYKPFGRITRQYSFLQRARRTGWAQMDEGLALVTQGGMAVVCWTCPHPGMNLAKGWDEVDPKYRFLYTLLLALDANFRLKNRIRANERDDPALGPGQAYFVESDAYKEHLRNYVAEKDVSSCIAFAALLQKDTRITTGLRVSGVGGCVCARHGVVQPLGLGDLQKGERYANMDYILLSVLMGVSVLGLAISYDIACQWKVNLRGRAKVISATTPISTDLDKFEVQYGLPVWHAAAHETSCQTENSLSYSQGVGRTDGEGIERTWAVLNPVGFSTKEMGAGARHDQIENKIDHLNFEKNVGEGNMLARKLIIAIAERNKQVANFQEVNSTLHKNLRAEWKQAIKDWEEDKSKPCPYMLSPQNGMNEAAVLQELKAAEAAEAAETRGASTTTPTTAAAFLKAGLQLEEAQRRIKAEVKGVTLVTAERSSQIQELRVSFYKKLRTFEALQTTFMPGVAALRMAAEEGRDADAPPPKAEDVRLWMPSDLTALQRRAACRPGLAASEAKLREGQCVDALKDLRARLHTQRYLILWRNSNAVGQRKSTRSVTLIGQVGDRIGRVADKYRHAREGLIALKGDDHAPQFRELRQEDMSAGLEEESDTASRRKLARLGGKNSRNEPAYSKKGLSWIWTAGGGPQEDDSAALHDSVRVEWSKARARRDRWVEEVLLLREEMRRTLRMLQYIQGQWRERVALRKNARPKLLAGVRAYALRQVAVHSCVALGFHSDWQRSLSAAVKEVVSQDQAVYREILLDGHTTDAMGDLGLEQLEAEEEEEGRVRRAGGPRTRSRATD</sequence>
<feature type="compositionally biased region" description="Basic residues" evidence="1">
    <location>
        <begin position="1076"/>
        <end position="1089"/>
    </location>
</feature>
<feature type="region of interest" description="Disordered" evidence="1">
    <location>
        <begin position="1067"/>
        <end position="1089"/>
    </location>
</feature>
<feature type="domain" description="CxC2-like cysteine cluster KDZ transposase-associated" evidence="2">
    <location>
        <begin position="190"/>
        <end position="291"/>
    </location>
</feature>
<dbReference type="Pfam" id="PF18758">
    <property type="entry name" value="KDZ"/>
    <property type="match status" value="1"/>
</dbReference>
<dbReference type="PANTHER" id="PTHR33096:SF1">
    <property type="entry name" value="CXC1-LIKE CYSTEINE CLUSTER ASSOCIATED WITH KDZ TRANSPOSASES DOMAIN-CONTAINING PROTEIN"/>
    <property type="match status" value="1"/>
</dbReference>
<dbReference type="EMBL" id="JARKIF010000003">
    <property type="protein sequence ID" value="KAJ7643850.1"/>
    <property type="molecule type" value="Genomic_DNA"/>
</dbReference>
<accession>A0AAD7CB71</accession>
<dbReference type="InterPro" id="IPR040521">
    <property type="entry name" value="KDZ"/>
</dbReference>
<evidence type="ECO:0000313" key="3">
    <source>
        <dbReference type="EMBL" id="KAJ7643850.1"/>
    </source>
</evidence>
<evidence type="ECO:0000259" key="2">
    <source>
        <dbReference type="Pfam" id="PF18803"/>
    </source>
</evidence>
<evidence type="ECO:0000256" key="1">
    <source>
        <dbReference type="SAM" id="MobiDB-lite"/>
    </source>
</evidence>
<comment type="caution">
    <text evidence="3">The sequence shown here is derived from an EMBL/GenBank/DDBJ whole genome shotgun (WGS) entry which is preliminary data.</text>
</comment>
<protein>
    <recommendedName>
        <fullName evidence="2">CxC2-like cysteine cluster KDZ transposase-associated domain-containing protein</fullName>
    </recommendedName>
</protein>
<keyword evidence="4" id="KW-1185">Reference proteome</keyword>
<reference evidence="3" key="1">
    <citation type="submission" date="2023-03" db="EMBL/GenBank/DDBJ databases">
        <title>Massive genome expansion in bonnet fungi (Mycena s.s.) driven by repeated elements and novel gene families across ecological guilds.</title>
        <authorList>
            <consortium name="Lawrence Berkeley National Laboratory"/>
            <person name="Harder C.B."/>
            <person name="Miyauchi S."/>
            <person name="Viragh M."/>
            <person name="Kuo A."/>
            <person name="Thoen E."/>
            <person name="Andreopoulos B."/>
            <person name="Lu D."/>
            <person name="Skrede I."/>
            <person name="Drula E."/>
            <person name="Henrissat B."/>
            <person name="Morin E."/>
            <person name="Kohler A."/>
            <person name="Barry K."/>
            <person name="LaButti K."/>
            <person name="Morin E."/>
            <person name="Salamov A."/>
            <person name="Lipzen A."/>
            <person name="Mereny Z."/>
            <person name="Hegedus B."/>
            <person name="Baldrian P."/>
            <person name="Stursova M."/>
            <person name="Weitz H."/>
            <person name="Taylor A."/>
            <person name="Grigoriev I.V."/>
            <person name="Nagy L.G."/>
            <person name="Martin F."/>
            <person name="Kauserud H."/>
        </authorList>
    </citation>
    <scope>NUCLEOTIDE SEQUENCE</scope>
    <source>
        <strain evidence="3">9284</strain>
    </source>
</reference>
<evidence type="ECO:0000313" key="4">
    <source>
        <dbReference type="Proteomes" id="UP001221142"/>
    </source>
</evidence>
<dbReference type="PANTHER" id="PTHR33096">
    <property type="entry name" value="CXC2 DOMAIN-CONTAINING PROTEIN"/>
    <property type="match status" value="1"/>
</dbReference>
<organism evidence="3 4">
    <name type="scientific">Roridomyces roridus</name>
    <dbReference type="NCBI Taxonomy" id="1738132"/>
    <lineage>
        <taxon>Eukaryota</taxon>
        <taxon>Fungi</taxon>
        <taxon>Dikarya</taxon>
        <taxon>Basidiomycota</taxon>
        <taxon>Agaricomycotina</taxon>
        <taxon>Agaricomycetes</taxon>
        <taxon>Agaricomycetidae</taxon>
        <taxon>Agaricales</taxon>
        <taxon>Marasmiineae</taxon>
        <taxon>Mycenaceae</taxon>
        <taxon>Roridomyces</taxon>
    </lineage>
</organism>